<protein>
    <submittedName>
        <fullName evidence="2">Uncharacterized protein</fullName>
    </submittedName>
</protein>
<reference evidence="2" key="1">
    <citation type="submission" date="2018-04" db="EMBL/GenBank/DDBJ databases">
        <title>Whole genome sequencing of Hypsizygus marmoreus.</title>
        <authorList>
            <person name="Choi I.-G."/>
            <person name="Min B."/>
            <person name="Kim J.-G."/>
            <person name="Kim S."/>
            <person name="Oh Y.-L."/>
            <person name="Kong W.-S."/>
            <person name="Park H."/>
            <person name="Jeong J."/>
            <person name="Song E.-S."/>
        </authorList>
    </citation>
    <scope>NUCLEOTIDE SEQUENCE [LARGE SCALE GENOMIC DNA]</scope>
    <source>
        <strain evidence="2">51987-8</strain>
    </source>
</reference>
<dbReference type="Proteomes" id="UP000076154">
    <property type="component" value="Unassembled WGS sequence"/>
</dbReference>
<gene>
    <name evidence="2" type="ORF">Hypma_007347</name>
</gene>
<organism evidence="2 3">
    <name type="scientific">Hypsizygus marmoreus</name>
    <name type="common">White beech mushroom</name>
    <name type="synonym">Agaricus marmoreus</name>
    <dbReference type="NCBI Taxonomy" id="39966"/>
    <lineage>
        <taxon>Eukaryota</taxon>
        <taxon>Fungi</taxon>
        <taxon>Dikarya</taxon>
        <taxon>Basidiomycota</taxon>
        <taxon>Agaricomycotina</taxon>
        <taxon>Agaricomycetes</taxon>
        <taxon>Agaricomycetidae</taxon>
        <taxon>Agaricales</taxon>
        <taxon>Tricholomatineae</taxon>
        <taxon>Lyophyllaceae</taxon>
        <taxon>Hypsizygus</taxon>
    </lineage>
</organism>
<dbReference type="AlphaFoldDB" id="A0A369JSV6"/>
<proteinExistence type="predicted"/>
<evidence type="ECO:0000313" key="2">
    <source>
        <dbReference type="EMBL" id="RDB24868.1"/>
    </source>
</evidence>
<evidence type="ECO:0000313" key="3">
    <source>
        <dbReference type="Proteomes" id="UP000076154"/>
    </source>
</evidence>
<sequence>MAKSTRCLRSRGPPIPEPIQPCKLPGQTHEHLHDLKTKQTELETRVSELSRDLKSAEVALKRTRKQVIQLTNDLAPVNRISDEILSSILRTACHLTDLHCTTWRQGLPPRLLFLLRITRVTRRWRTLALADPLLWTRIDVWHDVPPRILALQLKRSGNTAPLDIRFDFGCESSMDPWLEISQYDIYEKFCDTHVEPLLPSVHRWRTLHLRSAGFLPTFNIFARLRPLAAPVLEMMYVGTGNMYNEETPHMGAIQCPDDDYTVFTGGAPKLVSLHVDNLEFPRFFEPPVGNVRTLCVSGNIMFSCREFRMAVAGMQGLEELIIDPYVVEPEWDEDRVVIIPSILSVVVTGDDGWECYKPLPWIIRDAGGKEYPVG</sequence>
<name>A0A369JSV6_HYPMA</name>
<comment type="caution">
    <text evidence="2">The sequence shown here is derived from an EMBL/GenBank/DDBJ whole genome shotgun (WGS) entry which is preliminary data.</text>
</comment>
<dbReference type="STRING" id="39966.A0A369JSV6"/>
<feature type="coiled-coil region" evidence="1">
    <location>
        <begin position="32"/>
        <end position="73"/>
    </location>
</feature>
<accession>A0A369JSV6</accession>
<keyword evidence="1" id="KW-0175">Coiled coil</keyword>
<dbReference type="EMBL" id="LUEZ02000041">
    <property type="protein sequence ID" value="RDB24868.1"/>
    <property type="molecule type" value="Genomic_DNA"/>
</dbReference>
<dbReference type="InParanoid" id="A0A369JSV6"/>
<evidence type="ECO:0000256" key="1">
    <source>
        <dbReference type="SAM" id="Coils"/>
    </source>
</evidence>
<dbReference type="OrthoDB" id="2973282at2759"/>
<keyword evidence="3" id="KW-1185">Reference proteome</keyword>